<evidence type="ECO:0000313" key="2">
    <source>
        <dbReference type="Proteomes" id="UP000777482"/>
    </source>
</evidence>
<protein>
    <submittedName>
        <fullName evidence="1">Uncharacterized protein</fullName>
    </submittedName>
</protein>
<accession>A0A9P7B619</accession>
<organism evidence="1 2">
    <name type="scientific">Rhodotorula mucilaginosa</name>
    <name type="common">Yeast</name>
    <name type="synonym">Rhodotorula rubra</name>
    <dbReference type="NCBI Taxonomy" id="5537"/>
    <lineage>
        <taxon>Eukaryota</taxon>
        <taxon>Fungi</taxon>
        <taxon>Dikarya</taxon>
        <taxon>Basidiomycota</taxon>
        <taxon>Pucciniomycotina</taxon>
        <taxon>Microbotryomycetes</taxon>
        <taxon>Sporidiobolales</taxon>
        <taxon>Sporidiobolaceae</taxon>
        <taxon>Rhodotorula</taxon>
    </lineage>
</organism>
<proteinExistence type="predicted"/>
<dbReference type="Proteomes" id="UP000777482">
    <property type="component" value="Unassembled WGS sequence"/>
</dbReference>
<dbReference type="EMBL" id="PUHQ01000033">
    <property type="protein sequence ID" value="KAG0661643.1"/>
    <property type="molecule type" value="Genomic_DNA"/>
</dbReference>
<name>A0A9P7B619_RHOMI</name>
<reference evidence="1 2" key="1">
    <citation type="submission" date="2020-11" db="EMBL/GenBank/DDBJ databases">
        <title>Kefir isolates.</title>
        <authorList>
            <person name="Marcisauskas S."/>
            <person name="Kim Y."/>
            <person name="Blasche S."/>
        </authorList>
    </citation>
    <scope>NUCLEOTIDE SEQUENCE [LARGE SCALE GENOMIC DNA]</scope>
    <source>
        <strain evidence="1 2">KR</strain>
    </source>
</reference>
<gene>
    <name evidence="1" type="ORF">C6P46_003864</name>
</gene>
<keyword evidence="2" id="KW-1185">Reference proteome</keyword>
<sequence>MTSVNVGQNDSHDQHSERESFYVDGCDCVEEAHPGDHQAWLRKVYKNCMPCIELHDRLVRLGLDEEELEDPAFKQAGPTERILALLDEAEATLPRDELASRIMTIADEAFAALTSANLTVNGEARE</sequence>
<evidence type="ECO:0000313" key="1">
    <source>
        <dbReference type="EMBL" id="KAG0661643.1"/>
    </source>
</evidence>
<dbReference type="AlphaFoldDB" id="A0A9P7B619"/>
<comment type="caution">
    <text evidence="1">The sequence shown here is derived from an EMBL/GenBank/DDBJ whole genome shotgun (WGS) entry which is preliminary data.</text>
</comment>